<dbReference type="AlphaFoldDB" id="A0A2W5MZ39"/>
<comment type="caution">
    <text evidence="1">The sequence shown here is derived from an EMBL/GenBank/DDBJ whole genome shotgun (WGS) entry which is preliminary data.</text>
</comment>
<accession>A0A2W5MZ39</accession>
<evidence type="ECO:0000313" key="2">
    <source>
        <dbReference type="Proteomes" id="UP000249417"/>
    </source>
</evidence>
<dbReference type="EMBL" id="QFQB01000033">
    <property type="protein sequence ID" value="PZQ46054.1"/>
    <property type="molecule type" value="Genomic_DNA"/>
</dbReference>
<organism evidence="1 2">
    <name type="scientific">Micavibrio aeruginosavorus</name>
    <dbReference type="NCBI Taxonomy" id="349221"/>
    <lineage>
        <taxon>Bacteria</taxon>
        <taxon>Pseudomonadati</taxon>
        <taxon>Bdellovibrionota</taxon>
        <taxon>Bdellovibrionia</taxon>
        <taxon>Bdellovibrionales</taxon>
        <taxon>Pseudobdellovibrionaceae</taxon>
        <taxon>Micavibrio</taxon>
    </lineage>
</organism>
<reference evidence="1 2" key="1">
    <citation type="submission" date="2017-08" db="EMBL/GenBank/DDBJ databases">
        <title>Infants hospitalized years apart are colonized by the same room-sourced microbial strains.</title>
        <authorList>
            <person name="Brooks B."/>
            <person name="Olm M.R."/>
            <person name="Firek B.A."/>
            <person name="Baker R."/>
            <person name="Thomas B.C."/>
            <person name="Morowitz M.J."/>
            <person name="Banfield J.F."/>
        </authorList>
    </citation>
    <scope>NUCLEOTIDE SEQUENCE [LARGE SCALE GENOMIC DNA]</scope>
    <source>
        <strain evidence="1">S2_005_002_R2_29</strain>
    </source>
</reference>
<protein>
    <submittedName>
        <fullName evidence="1">Uncharacterized protein</fullName>
    </submittedName>
</protein>
<gene>
    <name evidence="1" type="ORF">DI551_05825</name>
</gene>
<proteinExistence type="predicted"/>
<sequence length="254" mass="28671">MSGRPAYAADVTDEQYSHFLASWDQSCFAFEEDVLFPEDPKQATPEYFYALFMTAAVEATKSGATNALNYNDGKTIATIPYLLQNHGEACQPGLDLAYERFDLKEYGMKVLRNLLRIGGFEGLNAKRAFLRLAEEIGPDSKGDNYKTKSELFLAGIDVACAASDLPSDERHDFLKRQVKRWFDEVSADKKYARSMVVEAAIEIAFSDEEISQMAERLAKLIKYEQKEDMVKGYIWEDIPRIAAICGFQRPPPSL</sequence>
<evidence type="ECO:0000313" key="1">
    <source>
        <dbReference type="EMBL" id="PZQ46054.1"/>
    </source>
</evidence>
<name>A0A2W5MZ39_9BACT</name>
<dbReference type="Proteomes" id="UP000249417">
    <property type="component" value="Unassembled WGS sequence"/>
</dbReference>